<evidence type="ECO:0000256" key="6">
    <source>
        <dbReference type="ARBA" id="ARBA00023180"/>
    </source>
</evidence>
<dbReference type="AlphaFoldDB" id="A0A8K0VS80"/>
<dbReference type="InterPro" id="IPR056402">
    <property type="entry name" value="DA_N"/>
</dbReference>
<evidence type="ECO:0000256" key="7">
    <source>
        <dbReference type="SAM" id="SignalP"/>
    </source>
</evidence>
<feature type="domain" description="WSC" evidence="8">
    <location>
        <begin position="213"/>
        <end position="316"/>
    </location>
</feature>
<evidence type="ECO:0000256" key="1">
    <source>
        <dbReference type="ARBA" id="ARBA00004167"/>
    </source>
</evidence>
<evidence type="ECO:0000256" key="5">
    <source>
        <dbReference type="ARBA" id="ARBA00023136"/>
    </source>
</evidence>
<feature type="signal peptide" evidence="7">
    <location>
        <begin position="1"/>
        <end position="20"/>
    </location>
</feature>
<keyword evidence="2" id="KW-0812">Transmembrane</keyword>
<dbReference type="PROSITE" id="PS51212">
    <property type="entry name" value="WSC"/>
    <property type="match status" value="3"/>
</dbReference>
<evidence type="ECO:0000256" key="2">
    <source>
        <dbReference type="ARBA" id="ARBA00022692"/>
    </source>
</evidence>
<dbReference type="Proteomes" id="UP000813461">
    <property type="component" value="Unassembled WGS sequence"/>
</dbReference>
<feature type="chain" id="PRO_5035422056" description="WSC domain-containing protein" evidence="7">
    <location>
        <begin position="21"/>
        <end position="979"/>
    </location>
</feature>
<reference evidence="9" key="1">
    <citation type="journal article" date="2021" name="Nat. Commun.">
        <title>Genetic determinants of endophytism in the Arabidopsis root mycobiome.</title>
        <authorList>
            <person name="Mesny F."/>
            <person name="Miyauchi S."/>
            <person name="Thiergart T."/>
            <person name="Pickel B."/>
            <person name="Atanasova L."/>
            <person name="Karlsson M."/>
            <person name="Huettel B."/>
            <person name="Barry K.W."/>
            <person name="Haridas S."/>
            <person name="Chen C."/>
            <person name="Bauer D."/>
            <person name="Andreopoulos W."/>
            <person name="Pangilinan J."/>
            <person name="LaButti K."/>
            <person name="Riley R."/>
            <person name="Lipzen A."/>
            <person name="Clum A."/>
            <person name="Drula E."/>
            <person name="Henrissat B."/>
            <person name="Kohler A."/>
            <person name="Grigoriev I.V."/>
            <person name="Martin F.M."/>
            <person name="Hacquard S."/>
        </authorList>
    </citation>
    <scope>NUCLEOTIDE SEQUENCE</scope>
    <source>
        <strain evidence="9">MPI-SDFR-AT-0120</strain>
    </source>
</reference>
<dbReference type="PANTHER" id="PTHR24269">
    <property type="entry name" value="KREMEN PROTEIN"/>
    <property type="match status" value="1"/>
</dbReference>
<comment type="caution">
    <text evidence="9">The sequence shown here is derived from an EMBL/GenBank/DDBJ whole genome shotgun (WGS) entry which is preliminary data.</text>
</comment>
<keyword evidence="5" id="KW-0472">Membrane</keyword>
<keyword evidence="3 7" id="KW-0732">Signal</keyword>
<comment type="subcellular location">
    <subcellularLocation>
        <location evidence="1">Membrane</location>
        <topology evidence="1">Single-pass membrane protein</topology>
    </subcellularLocation>
</comment>
<feature type="domain" description="WSC" evidence="8">
    <location>
        <begin position="102"/>
        <end position="194"/>
    </location>
</feature>
<accession>A0A8K0VS80</accession>
<protein>
    <recommendedName>
        <fullName evidence="8">WSC domain-containing protein</fullName>
    </recommendedName>
</protein>
<dbReference type="Pfam" id="PF24137">
    <property type="entry name" value="DA_N"/>
    <property type="match status" value="1"/>
</dbReference>
<evidence type="ECO:0000313" key="9">
    <source>
        <dbReference type="EMBL" id="KAH7070131.1"/>
    </source>
</evidence>
<dbReference type="PANTHER" id="PTHR24269:SF16">
    <property type="entry name" value="PROTEIN SLG1"/>
    <property type="match status" value="1"/>
</dbReference>
<name>A0A8K0VS80_9PLEO</name>
<evidence type="ECO:0000256" key="4">
    <source>
        <dbReference type="ARBA" id="ARBA00022989"/>
    </source>
</evidence>
<keyword evidence="4" id="KW-1133">Transmembrane helix</keyword>
<dbReference type="InterPro" id="IPR051836">
    <property type="entry name" value="Kremen_rcpt"/>
</dbReference>
<gene>
    <name evidence="9" type="ORF">FB567DRAFT_584775</name>
</gene>
<evidence type="ECO:0000259" key="8">
    <source>
        <dbReference type="PROSITE" id="PS51212"/>
    </source>
</evidence>
<feature type="domain" description="WSC" evidence="8">
    <location>
        <begin position="334"/>
        <end position="437"/>
    </location>
</feature>
<evidence type="ECO:0000313" key="10">
    <source>
        <dbReference type="Proteomes" id="UP000813461"/>
    </source>
</evidence>
<dbReference type="Pfam" id="PF01822">
    <property type="entry name" value="WSC"/>
    <property type="match status" value="2"/>
</dbReference>
<proteinExistence type="predicted"/>
<dbReference type="EMBL" id="JAGMVJ010000028">
    <property type="protein sequence ID" value="KAH7070131.1"/>
    <property type="molecule type" value="Genomic_DNA"/>
</dbReference>
<evidence type="ECO:0000256" key="3">
    <source>
        <dbReference type="ARBA" id="ARBA00022729"/>
    </source>
</evidence>
<dbReference type="SMART" id="SM00321">
    <property type="entry name" value="WSC"/>
    <property type="match status" value="1"/>
</dbReference>
<keyword evidence="10" id="KW-1185">Reference proteome</keyword>
<keyword evidence="6" id="KW-0325">Glycoprotein</keyword>
<sequence length="979" mass="105187">MGRVYRHFLATLPLLGVVVGGSRFIPAPPPDPNTIINTLGNTVGAATIGITSLLDGLLDVTLDTVDDILTNIGLLTSAPLTVLDPLLLALEHPHPRDPRTRGWQYFGCFDPDVYLSTKASFKSGLVNGAMSAKICIDLCIADQKDYATVQGGLCYCANEPPRTDTCTDKCNLPCSLNLDQFCGGPGIPLIAAITVYKRVVSTLAIPKPAYPANWVYNGCFYLQAWLSLLNPTNSYSETPVGGTDGTRCSALCSGKSDSYTTAAISDGTCYCSSLAIGASLLAGDGECARQCTSSPGECCGGQSIAGAKLVISYTKRPAAPVSIPPVPGTEPAGGWYNWGCYWGEDYLLDTILTGLQITSILDGLGPDMSGSTCVNRCKSASSAYDFAMTLAGVCFCNTKRPTSNLQVVSQLLCNIPCPKHTSERCGGEYWPSGPLGRSLINVFGIDPPPSLVSAISIPTLLLLRSMVRCSMLCFVILLSTIAIMNASDSTGRLVWLPHVQAGYKHEGSTPKAEPARNSIQSPKFIKSSSSYYAIAPCTMLSVLFTSIDDLFPAFIDFYVMFAVLHSHFPSSRVRYVVVTVAAHCQPRTLVDHTFSLENNAMGGPIQAEFTSESGCKTFYQADTPRLTPQANDTSFNDWNFYAVNPANVNESISVNFVAASGDAYPLRGLTNGYVFVHLTLGLANGSVYKAQLNSAAGRGEGDDHANLTVSGWGTNATWGNTGVAWLGSLRGDAYTIHVNNNNLGIHGTMTFKATAGPRYPCTSDMIPASTLELIPHLGQTNQMPAATVDARFTIQRDPSTKPHYLDFQNGIGFHDQMWSDIPLPRAVKSWRRGHVRMNPLGANGMPETTSQNHTVVWWQGETHDGLHKWSSVYAVHDGTIVKEGCDRNNKGVLRITTSATGHNATINLAPGMDLQLEITKVQRLLEIKDLDVGRWTGNVKASLRNVTLAGAAWVEESTFRSDSTQWGPPGARDGYVIDA</sequence>
<dbReference type="GO" id="GO:0005886">
    <property type="term" value="C:plasma membrane"/>
    <property type="evidence" value="ECO:0007669"/>
    <property type="project" value="TreeGrafter"/>
</dbReference>
<dbReference type="SUPFAM" id="SSF159245">
    <property type="entry name" value="AttH-like"/>
    <property type="match status" value="1"/>
</dbReference>
<dbReference type="OrthoDB" id="5985073at2759"/>
<organism evidence="9 10">
    <name type="scientific">Paraphoma chrysanthemicola</name>
    <dbReference type="NCBI Taxonomy" id="798071"/>
    <lineage>
        <taxon>Eukaryota</taxon>
        <taxon>Fungi</taxon>
        <taxon>Dikarya</taxon>
        <taxon>Ascomycota</taxon>
        <taxon>Pezizomycotina</taxon>
        <taxon>Dothideomycetes</taxon>
        <taxon>Pleosporomycetidae</taxon>
        <taxon>Pleosporales</taxon>
        <taxon>Pleosporineae</taxon>
        <taxon>Phaeosphaeriaceae</taxon>
        <taxon>Paraphoma</taxon>
    </lineage>
</organism>
<dbReference type="InterPro" id="IPR002889">
    <property type="entry name" value="WSC_carb-bd"/>
</dbReference>